<dbReference type="Gene3D" id="1.25.40.420">
    <property type="match status" value="1"/>
</dbReference>
<keyword evidence="2 3" id="KW-0802">TPR repeat</keyword>
<feature type="repeat" description="TPR" evidence="3">
    <location>
        <begin position="414"/>
        <end position="447"/>
    </location>
</feature>
<organism evidence="5 6">
    <name type="scientific">Gigaspora rosea</name>
    <dbReference type="NCBI Taxonomy" id="44941"/>
    <lineage>
        <taxon>Eukaryota</taxon>
        <taxon>Fungi</taxon>
        <taxon>Fungi incertae sedis</taxon>
        <taxon>Mucoromycota</taxon>
        <taxon>Glomeromycotina</taxon>
        <taxon>Glomeromycetes</taxon>
        <taxon>Diversisporales</taxon>
        <taxon>Gigasporaceae</taxon>
        <taxon>Gigaspora</taxon>
    </lineage>
</organism>
<sequence length="607" mass="69982">MSAKFFEELSSDLNQLLIDNYEYDVIIVVGQAPNKLTFKAHSVILNSRCLFFKDKLSTITNDKNNVKTIKLADISTEVFEIIIKYIYGGTISLENINTSVVFDLLIASNGFGLKELIKHIELFLLDNNASWLRLNFSDVYQISLMDNNLKNLQQFCANIIAKQPSIIFDSEVFLTLTENILIFILKLDNLQMDEGKIWNYTINWGIAQTPSLPPNLDQWSDEHFLALKSSLQNCLPLIRYFQISGEDIFEKVRPYQKILDQTLWADIMLKFMAPNKAISSSNVLPPRKNLTTTLPLRDITDKDITEIESNRASELRKSGEAYRIMGKYEESLIDLTKSLEIEANNANALRYRGATYLAMDRYEESLADLNKSLEIEPDNAFALKYRGATYRMVRRYEESLADLNKALGIEPIDGFALRFRGDIYRLMDKFKESLTDLNKSLEIEPDNAITLKFRGITYYRMGRYEESISDLNKSLKIEPNDAFALKVRGDTYRMMCRYEESLADLNQSLGIVPNDTWALNRRGQTYCAMGKYKASLVDLNKSLTIEPNSEDALSFRGVTYRMMGKYKESLADLDRSLKINPNDKWVLDQLQVTYRLLNKRKLPHMYI</sequence>
<feature type="repeat" description="TPR" evidence="3">
    <location>
        <begin position="312"/>
        <end position="345"/>
    </location>
</feature>
<feature type="repeat" description="TPR" evidence="3">
    <location>
        <begin position="550"/>
        <end position="583"/>
    </location>
</feature>
<dbReference type="OrthoDB" id="6156126at2759"/>
<feature type="domain" description="BTB" evidence="4">
    <location>
        <begin position="23"/>
        <end position="95"/>
    </location>
</feature>
<dbReference type="SUPFAM" id="SSF54695">
    <property type="entry name" value="POZ domain"/>
    <property type="match status" value="1"/>
</dbReference>
<dbReference type="SMART" id="SM00028">
    <property type="entry name" value="TPR"/>
    <property type="match status" value="8"/>
</dbReference>
<dbReference type="EMBL" id="QKWP01001912">
    <property type="protein sequence ID" value="RIB05834.1"/>
    <property type="molecule type" value="Genomic_DNA"/>
</dbReference>
<accession>A0A397U6J5</accession>
<evidence type="ECO:0000256" key="1">
    <source>
        <dbReference type="ARBA" id="ARBA00022737"/>
    </source>
</evidence>
<dbReference type="PROSITE" id="PS50005">
    <property type="entry name" value="TPR"/>
    <property type="match status" value="7"/>
</dbReference>
<dbReference type="InterPro" id="IPR019734">
    <property type="entry name" value="TPR_rpt"/>
</dbReference>
<dbReference type="Pfam" id="PF00651">
    <property type="entry name" value="BTB"/>
    <property type="match status" value="1"/>
</dbReference>
<keyword evidence="1" id="KW-0677">Repeat</keyword>
<feature type="repeat" description="TPR" evidence="3">
    <location>
        <begin position="346"/>
        <end position="379"/>
    </location>
</feature>
<dbReference type="PROSITE" id="PS50097">
    <property type="entry name" value="BTB"/>
    <property type="match status" value="1"/>
</dbReference>
<dbReference type="PANTHER" id="PTHR44858:SF1">
    <property type="entry name" value="UDP-N-ACETYLGLUCOSAMINE--PEPTIDE N-ACETYLGLUCOSAMINYLTRANSFERASE SPINDLY-RELATED"/>
    <property type="match status" value="1"/>
</dbReference>
<dbReference type="SUPFAM" id="SSF48452">
    <property type="entry name" value="TPR-like"/>
    <property type="match status" value="2"/>
</dbReference>
<dbReference type="InterPro" id="IPR050498">
    <property type="entry name" value="Ycf3"/>
</dbReference>
<protein>
    <recommendedName>
        <fullName evidence="4">BTB domain-containing protein</fullName>
    </recommendedName>
</protein>
<dbReference type="PROSITE" id="PS50293">
    <property type="entry name" value="TPR_REGION"/>
    <property type="match status" value="1"/>
</dbReference>
<dbReference type="InterPro" id="IPR011990">
    <property type="entry name" value="TPR-like_helical_dom_sf"/>
</dbReference>
<comment type="caution">
    <text evidence="5">The sequence shown here is derived from an EMBL/GenBank/DDBJ whole genome shotgun (WGS) entry which is preliminary data.</text>
</comment>
<dbReference type="Pfam" id="PF07719">
    <property type="entry name" value="TPR_2"/>
    <property type="match status" value="3"/>
</dbReference>
<evidence type="ECO:0000256" key="2">
    <source>
        <dbReference type="ARBA" id="ARBA00022803"/>
    </source>
</evidence>
<gene>
    <name evidence="5" type="ORF">C2G38_2253593</name>
</gene>
<dbReference type="Pfam" id="PF13181">
    <property type="entry name" value="TPR_8"/>
    <property type="match status" value="2"/>
</dbReference>
<evidence type="ECO:0000259" key="4">
    <source>
        <dbReference type="PROSITE" id="PS50097"/>
    </source>
</evidence>
<evidence type="ECO:0000313" key="5">
    <source>
        <dbReference type="EMBL" id="RIB05834.1"/>
    </source>
</evidence>
<dbReference type="Proteomes" id="UP000266673">
    <property type="component" value="Unassembled WGS sequence"/>
</dbReference>
<feature type="repeat" description="TPR" evidence="3">
    <location>
        <begin position="380"/>
        <end position="413"/>
    </location>
</feature>
<feature type="repeat" description="TPR" evidence="3">
    <location>
        <begin position="516"/>
        <end position="549"/>
    </location>
</feature>
<dbReference type="SMART" id="SM00225">
    <property type="entry name" value="BTB"/>
    <property type="match status" value="1"/>
</dbReference>
<dbReference type="PANTHER" id="PTHR44858">
    <property type="entry name" value="TETRATRICOPEPTIDE REPEAT PROTEIN 6"/>
    <property type="match status" value="1"/>
</dbReference>
<reference evidence="5 6" key="1">
    <citation type="submission" date="2018-06" db="EMBL/GenBank/DDBJ databases">
        <title>Comparative genomics reveals the genomic features of Rhizophagus irregularis, R. cerebriforme, R. diaphanum and Gigaspora rosea, and their symbiotic lifestyle signature.</title>
        <authorList>
            <person name="Morin E."/>
            <person name="San Clemente H."/>
            <person name="Chen E.C.H."/>
            <person name="De La Providencia I."/>
            <person name="Hainaut M."/>
            <person name="Kuo A."/>
            <person name="Kohler A."/>
            <person name="Murat C."/>
            <person name="Tang N."/>
            <person name="Roy S."/>
            <person name="Loubradou J."/>
            <person name="Henrissat B."/>
            <person name="Grigoriev I.V."/>
            <person name="Corradi N."/>
            <person name="Roux C."/>
            <person name="Martin F.M."/>
        </authorList>
    </citation>
    <scope>NUCLEOTIDE SEQUENCE [LARGE SCALE GENOMIC DNA]</scope>
    <source>
        <strain evidence="5 6">DAOM 194757</strain>
    </source>
</reference>
<dbReference type="InterPro" id="IPR011333">
    <property type="entry name" value="SKP1/BTB/POZ_sf"/>
</dbReference>
<dbReference type="InterPro" id="IPR013105">
    <property type="entry name" value="TPR_2"/>
</dbReference>
<evidence type="ECO:0000313" key="6">
    <source>
        <dbReference type="Proteomes" id="UP000266673"/>
    </source>
</evidence>
<dbReference type="Gene3D" id="1.25.40.10">
    <property type="entry name" value="Tetratricopeptide repeat domain"/>
    <property type="match status" value="3"/>
</dbReference>
<dbReference type="AlphaFoldDB" id="A0A397U6J5"/>
<name>A0A397U6J5_9GLOM</name>
<dbReference type="Gene3D" id="3.30.710.10">
    <property type="entry name" value="Potassium Channel Kv1.1, Chain A"/>
    <property type="match status" value="1"/>
</dbReference>
<evidence type="ECO:0000256" key="3">
    <source>
        <dbReference type="PROSITE-ProRule" id="PRU00339"/>
    </source>
</evidence>
<feature type="repeat" description="TPR" evidence="3">
    <location>
        <begin position="448"/>
        <end position="481"/>
    </location>
</feature>
<dbReference type="InterPro" id="IPR000210">
    <property type="entry name" value="BTB/POZ_dom"/>
</dbReference>
<dbReference type="STRING" id="44941.A0A397U6J5"/>
<proteinExistence type="predicted"/>
<keyword evidence="6" id="KW-1185">Reference proteome</keyword>